<evidence type="ECO:0000256" key="5">
    <source>
        <dbReference type="ARBA" id="ARBA00023136"/>
    </source>
</evidence>
<dbReference type="SUPFAM" id="SSF49785">
    <property type="entry name" value="Galactose-binding domain-like"/>
    <property type="match status" value="1"/>
</dbReference>
<dbReference type="EMBL" id="KB292759">
    <property type="protein sequence ID" value="ELU17032.1"/>
    <property type="molecule type" value="Genomic_DNA"/>
</dbReference>
<keyword evidence="4" id="KW-0130">Cell adhesion</keyword>
<dbReference type="GO" id="GO:0005576">
    <property type="term" value="C:extracellular region"/>
    <property type="evidence" value="ECO:0007669"/>
    <property type="project" value="UniProtKB-SubCell"/>
</dbReference>
<reference evidence="8 10" key="2">
    <citation type="journal article" date="2013" name="Nature">
        <title>Insights into bilaterian evolution from three spiralian genomes.</title>
        <authorList>
            <person name="Simakov O."/>
            <person name="Marletaz F."/>
            <person name="Cho S.J."/>
            <person name="Edsinger-Gonzales E."/>
            <person name="Havlak P."/>
            <person name="Hellsten U."/>
            <person name="Kuo D.H."/>
            <person name="Larsson T."/>
            <person name="Lv J."/>
            <person name="Arendt D."/>
            <person name="Savage R."/>
            <person name="Osoegawa K."/>
            <person name="de Jong P."/>
            <person name="Grimwood J."/>
            <person name="Chapman J.A."/>
            <person name="Shapiro H."/>
            <person name="Aerts A."/>
            <person name="Otillar R.P."/>
            <person name="Terry A.Y."/>
            <person name="Boore J.L."/>
            <person name="Grigoriev I.V."/>
            <person name="Lindberg D.R."/>
            <person name="Seaver E.C."/>
            <person name="Weisblat D.A."/>
            <person name="Putnam N.H."/>
            <person name="Rokhsar D.S."/>
        </authorList>
    </citation>
    <scope>NUCLEOTIDE SEQUENCE</scope>
    <source>
        <strain evidence="8 10">I ESC-2004</strain>
    </source>
</reference>
<dbReference type="GO" id="GO:0038023">
    <property type="term" value="F:signaling receptor activity"/>
    <property type="evidence" value="ECO:0007669"/>
    <property type="project" value="TreeGrafter"/>
</dbReference>
<organism evidence="8">
    <name type="scientific">Capitella teleta</name>
    <name type="common">Polychaete worm</name>
    <dbReference type="NCBI Taxonomy" id="283909"/>
    <lineage>
        <taxon>Eukaryota</taxon>
        <taxon>Metazoa</taxon>
        <taxon>Spiralia</taxon>
        <taxon>Lophotrochozoa</taxon>
        <taxon>Annelida</taxon>
        <taxon>Polychaeta</taxon>
        <taxon>Sedentaria</taxon>
        <taxon>Scolecida</taxon>
        <taxon>Capitellidae</taxon>
        <taxon>Capitella</taxon>
    </lineage>
</organism>
<keyword evidence="6" id="KW-1015">Disulfide bond</keyword>
<dbReference type="AlphaFoldDB" id="R7VEL7"/>
<dbReference type="GO" id="GO:0007155">
    <property type="term" value="P:cell adhesion"/>
    <property type="evidence" value="ECO:0007669"/>
    <property type="project" value="UniProtKB-KW"/>
</dbReference>
<dbReference type="GO" id="GO:0005886">
    <property type="term" value="C:plasma membrane"/>
    <property type="evidence" value="ECO:0007669"/>
    <property type="project" value="TreeGrafter"/>
</dbReference>
<dbReference type="InterPro" id="IPR050633">
    <property type="entry name" value="Neuropilin_MCO_CoagFactor"/>
</dbReference>
<evidence type="ECO:0000259" key="7">
    <source>
        <dbReference type="PROSITE" id="PS50022"/>
    </source>
</evidence>
<dbReference type="CDD" id="cd00057">
    <property type="entry name" value="FA58C"/>
    <property type="match status" value="1"/>
</dbReference>
<dbReference type="InterPro" id="IPR000421">
    <property type="entry name" value="FA58C"/>
</dbReference>
<protein>
    <recommendedName>
        <fullName evidence="7">F5/8 type C domain-containing protein</fullName>
    </recommendedName>
</protein>
<evidence type="ECO:0000256" key="6">
    <source>
        <dbReference type="ARBA" id="ARBA00023157"/>
    </source>
</evidence>
<evidence type="ECO:0000313" key="9">
    <source>
        <dbReference type="EnsemblMetazoa" id="CapteP201367"/>
    </source>
</evidence>
<dbReference type="Gene3D" id="2.60.120.260">
    <property type="entry name" value="Galactose-binding domain-like"/>
    <property type="match status" value="1"/>
</dbReference>
<dbReference type="PANTHER" id="PTHR46806:SF5">
    <property type="entry name" value="F5_8 TYPE C DOMAIN-CONTAINING PROTEIN"/>
    <property type="match status" value="1"/>
</dbReference>
<dbReference type="EMBL" id="AMQN01017122">
    <property type="status" value="NOT_ANNOTATED_CDS"/>
    <property type="molecule type" value="Genomic_DNA"/>
</dbReference>
<keyword evidence="3" id="KW-0964">Secreted</keyword>
<comment type="subcellular location">
    <subcellularLocation>
        <location evidence="1">Endomembrane system</location>
        <topology evidence="1">Peripheral membrane protein</topology>
    </subcellularLocation>
    <subcellularLocation>
        <location evidence="2">Secreted</location>
    </subcellularLocation>
</comment>
<gene>
    <name evidence="8" type="ORF">CAPTEDRAFT_201367</name>
</gene>
<proteinExistence type="predicted"/>
<dbReference type="OrthoDB" id="6162374at2759"/>
<keyword evidence="10" id="KW-1185">Reference proteome</keyword>
<dbReference type="PANTHER" id="PTHR46806">
    <property type="entry name" value="F5/8 TYPE C DOMAIN-CONTAINING PROTEIN"/>
    <property type="match status" value="1"/>
</dbReference>
<keyword evidence="5" id="KW-0472">Membrane</keyword>
<dbReference type="PROSITE" id="PS01286">
    <property type="entry name" value="FA58C_2"/>
    <property type="match status" value="1"/>
</dbReference>
<accession>R7VEL7</accession>
<reference evidence="10" key="1">
    <citation type="submission" date="2012-12" db="EMBL/GenBank/DDBJ databases">
        <authorList>
            <person name="Hellsten U."/>
            <person name="Grimwood J."/>
            <person name="Chapman J.A."/>
            <person name="Shapiro H."/>
            <person name="Aerts A."/>
            <person name="Otillar R.P."/>
            <person name="Terry A.Y."/>
            <person name="Boore J.L."/>
            <person name="Simakov O."/>
            <person name="Marletaz F."/>
            <person name="Cho S.-J."/>
            <person name="Edsinger-Gonzales E."/>
            <person name="Havlak P."/>
            <person name="Kuo D.-H."/>
            <person name="Larsson T."/>
            <person name="Lv J."/>
            <person name="Arendt D."/>
            <person name="Savage R."/>
            <person name="Osoegawa K."/>
            <person name="de Jong P."/>
            <person name="Lindberg D.R."/>
            <person name="Seaver E.C."/>
            <person name="Weisblat D.A."/>
            <person name="Putnam N.H."/>
            <person name="Grigoriev I.V."/>
            <person name="Rokhsar D.S."/>
        </authorList>
    </citation>
    <scope>NUCLEOTIDE SEQUENCE</scope>
    <source>
        <strain evidence="10">I ESC-2004</strain>
    </source>
</reference>
<feature type="domain" description="F5/8 type C" evidence="7">
    <location>
        <begin position="86"/>
        <end position="243"/>
    </location>
</feature>
<dbReference type="Proteomes" id="UP000014760">
    <property type="component" value="Unassembled WGS sequence"/>
</dbReference>
<evidence type="ECO:0000313" key="10">
    <source>
        <dbReference type="Proteomes" id="UP000014760"/>
    </source>
</evidence>
<sequence length="392" mass="44669">MTILQRTVVEIRRRARPKKKWTDTIKEWTGIGWDNRDRAADREGWRALTDGTKLNSIPLRFHRQARQARTLQRSQKSFCHRILTKLSTHCDGYEPLIVHVDDSQIKASSSYHDPKHNTSASKLTERNVLAGVYGWLSNTSEYGKSWIEVDLKEDRLIGGIVTLGRSKGVTQYVTKFKIKYRSGESDTFTDYVNAEGNEVFIANTNNYKPVFNHFNAHIKGRYIRLYPLNYQHSPTLRWELFGCTINYSEPIVKLGLKPQVASPDITMSNCIQAINNHIIWNWNGLKTQASTKYMELSGKSLICDMITIAVEVDSTGCNALYEKCEVSEKGENDGCQAVCQLNAQQRSQPFRLILVVDGDEETQLCAANFYLPLWTTGRSIITDLDAFIESIA</sequence>
<dbReference type="HOGENOM" id="CLU_053033_0_0_1"/>
<evidence type="ECO:0000313" key="8">
    <source>
        <dbReference type="EMBL" id="ELU17032.1"/>
    </source>
</evidence>
<reference evidence="9" key="3">
    <citation type="submission" date="2015-06" db="UniProtKB">
        <authorList>
            <consortium name="EnsemblMetazoa"/>
        </authorList>
    </citation>
    <scope>IDENTIFICATION</scope>
</reference>
<dbReference type="EnsemblMetazoa" id="CapteT201367">
    <property type="protein sequence ID" value="CapteP201367"/>
    <property type="gene ID" value="CapteG201367"/>
</dbReference>
<evidence type="ECO:0000256" key="4">
    <source>
        <dbReference type="ARBA" id="ARBA00022889"/>
    </source>
</evidence>
<evidence type="ECO:0000256" key="1">
    <source>
        <dbReference type="ARBA" id="ARBA00004184"/>
    </source>
</evidence>
<name>R7VEL7_CAPTE</name>
<dbReference type="GO" id="GO:0012505">
    <property type="term" value="C:endomembrane system"/>
    <property type="evidence" value="ECO:0007669"/>
    <property type="project" value="UniProtKB-SubCell"/>
</dbReference>
<evidence type="ECO:0000256" key="2">
    <source>
        <dbReference type="ARBA" id="ARBA00004613"/>
    </source>
</evidence>
<evidence type="ECO:0000256" key="3">
    <source>
        <dbReference type="ARBA" id="ARBA00022525"/>
    </source>
</evidence>
<dbReference type="PROSITE" id="PS50022">
    <property type="entry name" value="FA58C_3"/>
    <property type="match status" value="1"/>
</dbReference>
<dbReference type="InterPro" id="IPR008979">
    <property type="entry name" value="Galactose-bd-like_sf"/>
</dbReference>
<dbReference type="SMART" id="SM00231">
    <property type="entry name" value="FA58C"/>
    <property type="match status" value="1"/>
</dbReference>
<dbReference type="Pfam" id="PF00754">
    <property type="entry name" value="F5_F8_type_C"/>
    <property type="match status" value="1"/>
</dbReference>